<dbReference type="WBParaSite" id="PEQ_0001213201-mRNA-1">
    <property type="protein sequence ID" value="PEQ_0001213201-mRNA-1"/>
    <property type="gene ID" value="PEQ_0001213201"/>
</dbReference>
<dbReference type="AlphaFoldDB" id="A0A914S1B7"/>
<organism evidence="2 3">
    <name type="scientific">Parascaris equorum</name>
    <name type="common">Equine roundworm</name>
    <dbReference type="NCBI Taxonomy" id="6256"/>
    <lineage>
        <taxon>Eukaryota</taxon>
        <taxon>Metazoa</taxon>
        <taxon>Ecdysozoa</taxon>
        <taxon>Nematoda</taxon>
        <taxon>Chromadorea</taxon>
        <taxon>Rhabditida</taxon>
        <taxon>Spirurina</taxon>
        <taxon>Ascaridomorpha</taxon>
        <taxon>Ascaridoidea</taxon>
        <taxon>Ascarididae</taxon>
        <taxon>Parascaris</taxon>
    </lineage>
</organism>
<evidence type="ECO:0000313" key="3">
    <source>
        <dbReference type="WBParaSite" id="PEQ_0001213201-mRNA-1"/>
    </source>
</evidence>
<name>A0A914S1B7_PAREQ</name>
<evidence type="ECO:0000313" key="2">
    <source>
        <dbReference type="Proteomes" id="UP000887564"/>
    </source>
</evidence>
<reference evidence="3" key="1">
    <citation type="submission" date="2022-11" db="UniProtKB">
        <authorList>
            <consortium name="WormBaseParasite"/>
        </authorList>
    </citation>
    <scope>IDENTIFICATION</scope>
</reference>
<evidence type="ECO:0000256" key="1">
    <source>
        <dbReference type="SAM" id="Phobius"/>
    </source>
</evidence>
<sequence length="78" mass="8846">MSILVWNLFLWNLIVFAGGVLSSKSAAHDRRLLLTIPKPVCLSYCHTIINPLPSSSRHTIQLLNALLRLFFHPLKLPK</sequence>
<keyword evidence="1" id="KW-0472">Membrane</keyword>
<accession>A0A914S1B7</accession>
<dbReference type="Proteomes" id="UP000887564">
    <property type="component" value="Unplaced"/>
</dbReference>
<proteinExistence type="predicted"/>
<keyword evidence="1" id="KW-0812">Transmembrane</keyword>
<keyword evidence="1" id="KW-1133">Transmembrane helix</keyword>
<keyword evidence="2" id="KW-1185">Reference proteome</keyword>
<feature type="transmembrane region" description="Helical" evidence="1">
    <location>
        <begin position="6"/>
        <end position="23"/>
    </location>
</feature>
<protein>
    <submittedName>
        <fullName evidence="3">Secreted protein</fullName>
    </submittedName>
</protein>